<dbReference type="PROSITE" id="PS51178">
    <property type="entry name" value="PASTA"/>
    <property type="match status" value="1"/>
</dbReference>
<organism evidence="3 4">
    <name type="scientific">Leeuwenhoekiella nanhaiensis</name>
    <dbReference type="NCBI Taxonomy" id="1655491"/>
    <lineage>
        <taxon>Bacteria</taxon>
        <taxon>Pseudomonadati</taxon>
        <taxon>Bacteroidota</taxon>
        <taxon>Flavobacteriia</taxon>
        <taxon>Flavobacteriales</taxon>
        <taxon>Flavobacteriaceae</taxon>
        <taxon>Leeuwenhoekiella</taxon>
    </lineage>
</organism>
<protein>
    <submittedName>
        <fullName evidence="3">Serine/threonine protein kinase</fullName>
    </submittedName>
</protein>
<reference evidence="3 4" key="1">
    <citation type="submission" date="2017-08" db="EMBL/GenBank/DDBJ databases">
        <title>The whole genome shortgun sequences of strain Leeuwenhoekiella nanhaiensis G18 from the South China Sea.</title>
        <authorList>
            <person name="Liu Q."/>
        </authorList>
    </citation>
    <scope>NUCLEOTIDE SEQUENCE [LARGE SCALE GENOMIC DNA]</scope>
    <source>
        <strain evidence="3 4">G18</strain>
    </source>
</reference>
<dbReference type="SMART" id="SM00740">
    <property type="entry name" value="PASTA"/>
    <property type="match status" value="2"/>
</dbReference>
<keyword evidence="3" id="KW-0723">Serine/threonine-protein kinase</keyword>
<keyword evidence="1" id="KW-0812">Transmembrane</keyword>
<keyword evidence="3" id="KW-0418">Kinase</keyword>
<evidence type="ECO:0000256" key="1">
    <source>
        <dbReference type="SAM" id="Phobius"/>
    </source>
</evidence>
<gene>
    <name evidence="3" type="ORF">CJ305_15895</name>
</gene>
<dbReference type="CDD" id="cd06577">
    <property type="entry name" value="PASTA_pknB"/>
    <property type="match status" value="1"/>
</dbReference>
<dbReference type="Pfam" id="PF03793">
    <property type="entry name" value="PASTA"/>
    <property type="match status" value="1"/>
</dbReference>
<dbReference type="InterPro" id="IPR005543">
    <property type="entry name" value="PASTA_dom"/>
</dbReference>
<keyword evidence="1" id="KW-0472">Membrane</keyword>
<feature type="transmembrane region" description="Helical" evidence="1">
    <location>
        <begin position="12"/>
        <end position="34"/>
    </location>
</feature>
<evidence type="ECO:0000259" key="2">
    <source>
        <dbReference type="PROSITE" id="PS51178"/>
    </source>
</evidence>
<dbReference type="GO" id="GO:0004674">
    <property type="term" value="F:protein serine/threonine kinase activity"/>
    <property type="evidence" value="ECO:0007669"/>
    <property type="project" value="UniProtKB-KW"/>
</dbReference>
<keyword evidence="3" id="KW-0808">Transferase</keyword>
<keyword evidence="4" id="KW-1185">Reference proteome</keyword>
<feature type="domain" description="PASTA" evidence="2">
    <location>
        <begin position="40"/>
        <end position="108"/>
    </location>
</feature>
<dbReference type="Proteomes" id="UP000229433">
    <property type="component" value="Unassembled WGS sequence"/>
</dbReference>
<comment type="caution">
    <text evidence="3">The sequence shown here is derived from an EMBL/GenBank/DDBJ whole genome shotgun (WGS) entry which is preliminary data.</text>
</comment>
<dbReference type="Gene3D" id="3.30.10.20">
    <property type="match status" value="2"/>
</dbReference>
<keyword evidence="1" id="KW-1133">Transmembrane helix</keyword>
<dbReference type="SUPFAM" id="SSF54184">
    <property type="entry name" value="Penicillin-binding protein 2x (pbp-2x), c-terminal domain"/>
    <property type="match status" value="1"/>
</dbReference>
<dbReference type="RefSeq" id="WP_099647292.1">
    <property type="nucleotide sequence ID" value="NZ_KZ319298.1"/>
</dbReference>
<dbReference type="OrthoDB" id="9803895at2"/>
<evidence type="ECO:0000313" key="4">
    <source>
        <dbReference type="Proteomes" id="UP000229433"/>
    </source>
</evidence>
<evidence type="ECO:0000313" key="3">
    <source>
        <dbReference type="EMBL" id="PHQ28236.1"/>
    </source>
</evidence>
<dbReference type="EMBL" id="NQXA01000017">
    <property type="protein sequence ID" value="PHQ28236.1"/>
    <property type="molecule type" value="Genomic_DNA"/>
</dbReference>
<proteinExistence type="predicted"/>
<name>A0A2G1VNA2_9FLAO</name>
<accession>A0A2G1VNA2</accession>
<dbReference type="AlphaFoldDB" id="A0A2G1VNA2"/>
<sequence>MGFFKFLFSKTFLKQLLFAVLVLVVLGFGVVFWLDSSTNHDQRIAVPDLSKMTLSLVEQELENADLRYVVIDSSNFNPDYPRYSVIEQNPAPGKFVKEDRKIYLVLNPSGYREITLPQLVGRTQRQVEPTLLALGFKIGKIDLRDHISEDEVLELRHDGKTLKEGDALRKTSVIDLVVGNGKGRYIPEDSGSMDNYDGDYVPEDEFMDEEATDDAGI</sequence>